<feature type="region of interest" description="Disordered" evidence="1">
    <location>
        <begin position="3538"/>
        <end position="3557"/>
    </location>
</feature>
<dbReference type="EMBL" id="SIHI01000021">
    <property type="protein sequence ID" value="TWT47953.1"/>
    <property type="molecule type" value="Genomic_DNA"/>
</dbReference>
<dbReference type="InterPro" id="IPR006626">
    <property type="entry name" value="PbH1"/>
</dbReference>
<evidence type="ECO:0000313" key="4">
    <source>
        <dbReference type="Proteomes" id="UP000317243"/>
    </source>
</evidence>
<evidence type="ECO:0000256" key="2">
    <source>
        <dbReference type="SAM" id="SignalP"/>
    </source>
</evidence>
<proteinExistence type="predicted"/>
<protein>
    <submittedName>
        <fullName evidence="3">Uncharacterized protein</fullName>
    </submittedName>
</protein>
<evidence type="ECO:0000313" key="3">
    <source>
        <dbReference type="EMBL" id="TWT47953.1"/>
    </source>
</evidence>
<comment type="caution">
    <text evidence="3">The sequence shown here is derived from an EMBL/GenBank/DDBJ whole genome shotgun (WGS) entry which is preliminary data.</text>
</comment>
<feature type="signal peptide" evidence="2">
    <location>
        <begin position="1"/>
        <end position="23"/>
    </location>
</feature>
<feature type="chain" id="PRO_5022715326" evidence="2">
    <location>
        <begin position="24"/>
        <end position="3664"/>
    </location>
</feature>
<name>A0A5C5WCV6_9PLAN</name>
<gene>
    <name evidence="3" type="ORF">KOR42_40370</name>
</gene>
<keyword evidence="2" id="KW-0732">Signal</keyword>
<dbReference type="Proteomes" id="UP000317243">
    <property type="component" value="Unassembled WGS sequence"/>
</dbReference>
<sequence length="3664" mass="371894" precursor="true">MTSRKACLIGLLCFALMPRPASAQTAYVSDESVTGYHSGSLYSAVMPMAFPRSFLFARGDFGNRPGVSNDYFAAGGFMPMELYGPGEVTFLEGQVWITEQNEQSIVGGTAGIGHRWMIMDYSQAIGLNGFLAWDQSANGYSYDGFSLGGEWMTDYVQATINGYVPWNDRINNVGDPVVMTQQPVFTGPNLAFRAMQGVEEQLKGMDAEIGTAIPHAEWLSAYVGVYHFDAAEENDFTGASGRVQADFNNAVFSLTVSDDDRFGTTVNFNAELRLNGGQLSFMPRYRTLDTQMHDRVRRRTRIPTLEYASERGRVLAINPADDLPYEFIHVDNTAGNGGDGTFENPFNELDLASNMPNADIILAYRGNTSPTNLLNANDGLFLEDNQIVLGQGHEFVLETANFPGVFVELPGFSGNGNNPFIGGNTDANLINLANNNMILGLNTVTDGGSAIVGSDITNVVIDEINRDFDILGGDVTGTGNGIMLSNTSGVASITNVGFGIDDPAGANGTRGISISNTDTADLDVLIGNDLVEFPDLAITGASLGIELASDNSTMDALIIDVNADGNGTGLRTSVTNAGDMNVAIDGSSFNDTTSGNGIEVVGSMAGSVVLTATDTTADNSSSAGLAVLADDAAADVLVVGGSFNDAGTDAVAVEGDNNASVTVLLAETTGTGATDNGVRIQLENTSTGLVELEDTDFTGATGDGINVLLDSGSDLALMGTDSAFGDNDPMGTGDGLDVVANNGSSFQGDFDTTSFANAAGNGVAIAADGNATVATLDLSDVQVDGAGANGIQGSASQQASLVIMGDAVSGAGAGADGINLSADDAMVIAELVNTGSFAGANEDGIDLSNSTGGTLQLTVEGVGGAPADFSGAVTGNGLVSNATGMSTLTEIDLSAGATFDNAAVDAINLSSNSSATTTLVGSAVSGAGAGDDGIEVTNDGGTTNVLLTETGSFAGAGAAGNGNGDGIEFNGTNGADINLQISGVAGTAADFSGAEANGVNGSLDGSTGILVLADTNFNGPVNGSGMTVTAANGSEFGASITDSTFNDATNGDGIQINVDGSVAIADLTNVQANNAGGDGLSLSSDDTMAIGTSGIEANLDTVELDNAGGSALAANANAGSLIDINGVDVQGSDAGANAIDLSADAGQIDLTLTSTGTNDFLNSGQSGLAFNGVNGSIINMDVSNTDFSDPENGPNTGFGAHGDLTDSSAILNLTDVNFDYAGLSGIELATNNSTISGIWNNVSATEAGLDALTIDASAASDINLEINNFTGTLAGRDGLSITSDGAGTEVDLLIDTADFSDAVQNGLAFDLNNDSVVTVDTFALSANNAGVDAINILADNNSVLTLDITDGSLLNAGDDMTDVTFMNGAVVNLTIDPTPATGAADNGLEFNGASGGTLNFTMIDSPLSTEADPVGTNGVLGLLDAATANLSFINSDIDNSSPPGATGDAVVVTGTNGSIFNLDLDNSSMDNWNNGLNLTMTDSTANVDLMTGNSIDNALGSAILVDADNSTVNITGTETSIDASTGNAIDLTGTNGSIIGVTLADTTALSSSTGDAVNFGGSDSEFNISIDGTAAAPLVIGAASGSGVVGNVVDSSVTLAMSDFTVDGAAGNGIDLSLGENGNGGSTLEIDLLDFSLSGNGESGLVIDLDGSTLLDSNLDNGLIQNNGVAGNPSFGISVSANNNSSVGNRGTIGNGLDMMNLTIGNTDPMAKTQDVGIYLSADNESYLETTVVSSLIELNDGNGVEIITNADMNIGDGSLIEASFLDSNVLNNCGDGVNLRAFFGNNTPGDDPMNETSGIVFNFAGDGTTTGLISGNGNDNVGDGIGDGIDAVAQGDAMGGPENTTITINLSNAMVINNEEMDLRTEMPDNGEINLGIFDVTIGDGIEICADGSGDATLNLNNVIITGVTGQAAIAMVAEGGGTATGTFTNVMIRDNEAQAFAFRSTGAGSVVDAVFNNTIMMNNAFNSGITDAKTGLDVDAQIQGLVEGGGTANITFNGVTATQSSAVNGLEIDVTTGSTLNLDIDDLSLTNNTGMAGEGEFDVDVDGAGSIANIDIDGLTASDSEGRGVDIEATGGGALNLVQLADITANDATDEGLNITGALADADGIVAITDSSFDNAGNGDGVNIDLTTTSATDLSLTNVSANGATNGDGIDLTVTGSSAGGTHSMTLNNVQADDAGGTGASLTINGLAAADSAAFDISNGSSFDNAGADGIEISTPGAVAGSASTVNVSDTTAVNAIGNGFIINPSDISITDVTLTDVNVDNAGENGIDIRLSNQAAATSITLTNVNANNAGTAPAGIDPLIPGDGILIDLDNVGGGAANSLSFDGVQASNAIGGDGIDLRLDNGTVAEFTAFDNVTARNNQQTGLRFDIDNASQLMTFTSTGLDVSNNSALSTMDAGILVDVTGGSTADFDLIDLTIDNTVANFGAGVLLNVDGASTLGFDITGSSLIDMTGREGVDVAVANGSTFTGTFEGLDILNGGTAPMVQVNGFDLDVTGAGSSATIVMNDVSANNHQTGDGINLIASGGALLDATLSNGVTANGNRESGLDVFATGNGTELILSSMTAMGGMVNTFNDNGFPDDLNNDGGHGVSVVLEDLVEATLMLEASASNNAGDGIRVITDDSGVTINDLGITASNVNVNGNDGNGLTIDLDSVVGINSFDLSGITVMNNTMDQINASFTDMVLDTVSFNQVTATGPGAGTGMGDGIELTLDNTQVTTLLGLNNIRANNNGEDGLQFNLLNGSTIPTGSAIDLTMGVMSDSSFSNNGEHGINITVNSSVAELDILNSQSAFGRTSTIANNGENGVNIEIENGGSLISAIDQQIIDMNGGSGINVIAGAGVGDSFFSTGDGITNNQITDNGSFGVRVTQLSTIVDSIPDLDVSIGSRTIDGQGNIIDGNQDAGIAIDMIQNTIGQVAIRGNQITNTSNGADADFSGEAIFIRMLGTLDPNPAQNLLNADGTGIGDGPNNVTPGLLIENNLIGVDEFGMVGANATTGINFDVRESSTIDGLHILNNTISNAQNGGDGIRFNRIDDVVVNDFFIDENIIENNGDDGIDITAENDDNSAMEVIIGLDGQRDGLGGITGTDTDVRSDISNWLASLDGNYINNNANDGIVMQVNADAGLIVDMEENQILNNGNDGVQLLEIVQDQSDGRFIAGLWEQNVIADNANFGFVTGARLFGLSMNDGIVGAIIDQFGNVMTDGNGSTGIVLNGAGNSSYDDLDIVRNGRMVTGDRSLGHGVDIQGVGFKDVVMTNSLIRENFQDGVEILQTDQNGTIFDFVLDFEDNRVVANMGRGFDILKRGDGEMFITITGTNDPRNNPLPLAQVSSNDEEGIYVVNTSSNTQNQTDFSNVALAQDGPVTETPQLELLIDQVQISNNGNVVLATLPNNLPGSGLVVRVGTSDGNYSLIGAGSTAQNGGFATDGFGNVINGGVGLEFTSSTLQGNFGDDVFFHSYTSTGNPANVGGTWNDMTFDPTNVGRGDPLARFDVVWGTGAEAILFDSIDVNNSLRAGTPGGEAGAFYNGPADGTFISRTRDNNNPPLGGPFTNGGRRRNATRLALRNYPDFALGEMVNFVDTLGPTGTPNPNTSGAPFLYPGMGDSTLRVSASSGNQLDLPFEFILDGNAGNGFQVDDRLDINGVSFTPGVIFGELPFGWGSF</sequence>
<organism evidence="3 4">
    <name type="scientific">Thalassoglobus neptunius</name>
    <dbReference type="NCBI Taxonomy" id="1938619"/>
    <lineage>
        <taxon>Bacteria</taxon>
        <taxon>Pseudomonadati</taxon>
        <taxon>Planctomycetota</taxon>
        <taxon>Planctomycetia</taxon>
        <taxon>Planctomycetales</taxon>
        <taxon>Planctomycetaceae</taxon>
        <taxon>Thalassoglobus</taxon>
    </lineage>
</organism>
<dbReference type="SMART" id="SM00710">
    <property type="entry name" value="PbH1"/>
    <property type="match status" value="40"/>
</dbReference>
<reference evidence="3 4" key="1">
    <citation type="submission" date="2019-02" db="EMBL/GenBank/DDBJ databases">
        <title>Deep-cultivation of Planctomycetes and their phenomic and genomic characterization uncovers novel biology.</title>
        <authorList>
            <person name="Wiegand S."/>
            <person name="Jogler M."/>
            <person name="Boedeker C."/>
            <person name="Pinto D."/>
            <person name="Vollmers J."/>
            <person name="Rivas-Marin E."/>
            <person name="Kohn T."/>
            <person name="Peeters S.H."/>
            <person name="Heuer A."/>
            <person name="Rast P."/>
            <person name="Oberbeckmann S."/>
            <person name="Bunk B."/>
            <person name="Jeske O."/>
            <person name="Meyerdierks A."/>
            <person name="Storesund J.E."/>
            <person name="Kallscheuer N."/>
            <person name="Luecker S."/>
            <person name="Lage O.M."/>
            <person name="Pohl T."/>
            <person name="Merkel B.J."/>
            <person name="Hornburger P."/>
            <person name="Mueller R.-W."/>
            <person name="Bruemmer F."/>
            <person name="Labrenz M."/>
            <person name="Spormann A.M."/>
            <person name="Op Den Camp H."/>
            <person name="Overmann J."/>
            <person name="Amann R."/>
            <person name="Jetten M.S.M."/>
            <person name="Mascher T."/>
            <person name="Medema M.H."/>
            <person name="Devos D.P."/>
            <person name="Kaster A.-K."/>
            <person name="Ovreas L."/>
            <person name="Rohde M."/>
            <person name="Galperin M.Y."/>
            <person name="Jogler C."/>
        </authorList>
    </citation>
    <scope>NUCLEOTIDE SEQUENCE [LARGE SCALE GENOMIC DNA]</scope>
    <source>
        <strain evidence="3 4">KOR42</strain>
    </source>
</reference>
<dbReference type="OrthoDB" id="264225at2"/>
<dbReference type="InterPro" id="IPR038177">
    <property type="entry name" value="IAT_beta_sf"/>
</dbReference>
<dbReference type="Gene3D" id="2.40.160.160">
    <property type="entry name" value="Inverse autotransporter, beta-domain"/>
    <property type="match status" value="1"/>
</dbReference>
<evidence type="ECO:0000256" key="1">
    <source>
        <dbReference type="SAM" id="MobiDB-lite"/>
    </source>
</evidence>
<keyword evidence="4" id="KW-1185">Reference proteome</keyword>
<accession>A0A5C5WCV6</accession>